<name>A0A0K6FU21_9AGAM</name>
<dbReference type="AlphaFoldDB" id="A0A0K6FU21"/>
<protein>
    <submittedName>
        <fullName evidence="1">Uncharacterized protein</fullName>
    </submittedName>
</protein>
<dbReference type="EMBL" id="CYGV01000835">
    <property type="protein sequence ID" value="CUA69514.1"/>
    <property type="molecule type" value="Genomic_DNA"/>
</dbReference>
<sequence>MQRSEISIEEELAGLRALKEISAYSLETCSFVETNSNIHRNIDAPVLRSALRLAQDPVTIRHLSDPGLVPGCIKFLTTDRNRRTGMVSAFSEDFGWLCLKLLVIALNACLLERYKKLEETVALSNQRFDIRAAPHILVSTHLACGITAQLEMINSGGNCDWVFGWSTSPRYPRQKTMLPASEALDLMNVIWEDRKSVMNSLYLCTPTSRPNLCGLLFMFFRSLAHVGPQSNLDQVTLESRIYELGIRYLLVANKYERLPTLLICEASTRLSHTIWSGTPKHVDAEDSRTIMSAFIQQVTAGHDPDILRGKEPAMMLQLIPFSIHPDVQTLIPEVMRCTIHYGWTVLLEIYQRSNRIGGLVEVLFDCLRYREPERIMICPSQVQKYHLELSTQKQIIEVLYDQDLPDLTARIIIELDPLNPKLSKNVCMSIFEFFEELFDIVETKSDLEKRFRHYVPEWWRTITSIILNASKRGV</sequence>
<proteinExistence type="predicted"/>
<evidence type="ECO:0000313" key="1">
    <source>
        <dbReference type="EMBL" id="CUA69514.1"/>
    </source>
</evidence>
<reference evidence="1 2" key="1">
    <citation type="submission" date="2015-07" db="EMBL/GenBank/DDBJ databases">
        <authorList>
            <person name="Noorani M."/>
        </authorList>
    </citation>
    <scope>NUCLEOTIDE SEQUENCE [LARGE SCALE GENOMIC DNA]</scope>
    <source>
        <strain evidence="1">BBA 69670</strain>
    </source>
</reference>
<dbReference type="Proteomes" id="UP000044841">
    <property type="component" value="Unassembled WGS sequence"/>
</dbReference>
<evidence type="ECO:0000313" key="2">
    <source>
        <dbReference type="Proteomes" id="UP000044841"/>
    </source>
</evidence>
<keyword evidence="2" id="KW-1185">Reference proteome</keyword>
<organism evidence="1 2">
    <name type="scientific">Rhizoctonia solani</name>
    <dbReference type="NCBI Taxonomy" id="456999"/>
    <lineage>
        <taxon>Eukaryota</taxon>
        <taxon>Fungi</taxon>
        <taxon>Dikarya</taxon>
        <taxon>Basidiomycota</taxon>
        <taxon>Agaricomycotina</taxon>
        <taxon>Agaricomycetes</taxon>
        <taxon>Cantharellales</taxon>
        <taxon>Ceratobasidiaceae</taxon>
        <taxon>Rhizoctonia</taxon>
    </lineage>
</organism>
<accession>A0A0K6FU21</accession>
<gene>
    <name evidence="1" type="ORF">RSOLAG22IIIB_08521</name>
</gene>